<evidence type="ECO:0000256" key="1">
    <source>
        <dbReference type="SAM" id="Phobius"/>
    </source>
</evidence>
<name>D0A0M7_TRYB9</name>
<dbReference type="EMBL" id="FN554973">
    <property type="protein sequence ID" value="CBH16785.1"/>
    <property type="molecule type" value="Genomic_DNA"/>
</dbReference>
<dbReference type="AlphaFoldDB" id="D0A0M7"/>
<feature type="transmembrane region" description="Helical" evidence="1">
    <location>
        <begin position="50"/>
        <end position="72"/>
    </location>
</feature>
<evidence type="ECO:0000313" key="2">
    <source>
        <dbReference type="EMBL" id="CBH16785.1"/>
    </source>
</evidence>
<accession>D0A0M7</accession>
<dbReference type="GeneID" id="23865140"/>
<protein>
    <submittedName>
        <fullName evidence="2">Uncharacterized protein</fullName>
    </submittedName>
</protein>
<dbReference type="Proteomes" id="UP000002316">
    <property type="component" value="Chromosome 10"/>
</dbReference>
<gene>
    <name evidence="2" type="ORF">TbgDal_X18880</name>
</gene>
<evidence type="ECO:0000313" key="3">
    <source>
        <dbReference type="Proteomes" id="UP000002316"/>
    </source>
</evidence>
<keyword evidence="1" id="KW-0812">Transmembrane</keyword>
<feature type="transmembrane region" description="Helical" evidence="1">
    <location>
        <begin position="6"/>
        <end position="29"/>
    </location>
</feature>
<sequence>MELNNVIFWVCALYNEMLAMVAFFIYYFLPPFTCSSQRCLCIRVLLHKHLPSFGHLFLSFVWVWVCIAALFIPVERAFLISPLISHLMVAWFLLCVPTRRGEKRKGKEEGAKPQQISG</sequence>
<feature type="transmembrane region" description="Helical" evidence="1">
    <location>
        <begin position="78"/>
        <end position="96"/>
    </location>
</feature>
<dbReference type="RefSeq" id="XP_011779049.1">
    <property type="nucleotide sequence ID" value="XM_011780747.1"/>
</dbReference>
<reference evidence="3" key="1">
    <citation type="journal article" date="2010" name="PLoS Negl. Trop. Dis.">
        <title>The genome sequence of Trypanosoma brucei gambiense, causative agent of chronic human african trypanosomiasis.</title>
        <authorList>
            <person name="Jackson A.P."/>
            <person name="Sanders M."/>
            <person name="Berry A."/>
            <person name="McQuillan J."/>
            <person name="Aslett M.A."/>
            <person name="Quail M.A."/>
            <person name="Chukualim B."/>
            <person name="Capewell P."/>
            <person name="MacLeod A."/>
            <person name="Melville S.E."/>
            <person name="Gibson W."/>
            <person name="Barry J.D."/>
            <person name="Berriman M."/>
            <person name="Hertz-Fowler C."/>
        </authorList>
    </citation>
    <scope>NUCLEOTIDE SEQUENCE [LARGE SCALE GENOMIC DNA]</scope>
    <source>
        <strain evidence="3">MHOM/CI/86/DAL972</strain>
    </source>
</reference>
<dbReference type="KEGG" id="tbg:TbgDal_X18880"/>
<keyword evidence="1" id="KW-0472">Membrane</keyword>
<organism evidence="2 3">
    <name type="scientific">Trypanosoma brucei gambiense (strain MHOM/CI/86/DAL972)</name>
    <dbReference type="NCBI Taxonomy" id="679716"/>
    <lineage>
        <taxon>Eukaryota</taxon>
        <taxon>Discoba</taxon>
        <taxon>Euglenozoa</taxon>
        <taxon>Kinetoplastea</taxon>
        <taxon>Metakinetoplastina</taxon>
        <taxon>Trypanosomatida</taxon>
        <taxon>Trypanosomatidae</taxon>
        <taxon>Trypanosoma</taxon>
    </lineage>
</organism>
<proteinExistence type="predicted"/>
<keyword evidence="1" id="KW-1133">Transmembrane helix</keyword>